<evidence type="ECO:0000256" key="1">
    <source>
        <dbReference type="ARBA" id="ARBA00011881"/>
    </source>
</evidence>
<dbReference type="NCBIfam" id="TIGR03036">
    <property type="entry name" value="trp_2_3_diox"/>
    <property type="match status" value="1"/>
</dbReference>
<evidence type="ECO:0000256" key="10">
    <source>
        <dbReference type="SAM" id="MobiDB-lite"/>
    </source>
</evidence>
<dbReference type="GO" id="GO:0019442">
    <property type="term" value="P:L-tryptophan catabolic process to acetyl-CoA"/>
    <property type="evidence" value="ECO:0007669"/>
    <property type="project" value="TreeGrafter"/>
</dbReference>
<comment type="function">
    <text evidence="9">Heme-dependent dioxygenase that catalyzes the oxidative cleavage of the L-tryptophan (L-Trp) pyrrole ring and converts L-tryptophan to N-formyl-L-kynurenine. Catalyzes the oxidative cleavage of the indole moiety.</text>
</comment>
<keyword evidence="6 9" id="KW-0408">Iron</keyword>
<dbReference type="AlphaFoldDB" id="A0A6J4LUK9"/>
<organism evidence="11">
    <name type="scientific">uncultured Nocardioidaceae bacterium</name>
    <dbReference type="NCBI Taxonomy" id="253824"/>
    <lineage>
        <taxon>Bacteria</taxon>
        <taxon>Bacillati</taxon>
        <taxon>Actinomycetota</taxon>
        <taxon>Actinomycetes</taxon>
        <taxon>Propionibacteriales</taxon>
        <taxon>Nocardioidaceae</taxon>
        <taxon>environmental samples</taxon>
    </lineage>
</organism>
<dbReference type="PANTHER" id="PTHR10138">
    <property type="entry name" value="TRYPTOPHAN 2,3-DIOXYGENASE"/>
    <property type="match status" value="1"/>
</dbReference>
<dbReference type="InterPro" id="IPR037217">
    <property type="entry name" value="Trp/Indoleamine_2_3_dOase-like"/>
</dbReference>
<dbReference type="FunFam" id="1.20.58.480:FF:000001">
    <property type="entry name" value="Tryptophan 2,3-dioxygenase"/>
    <property type="match status" value="1"/>
</dbReference>
<dbReference type="PANTHER" id="PTHR10138:SF0">
    <property type="entry name" value="TRYPTOPHAN 2,3-DIOXYGENASE"/>
    <property type="match status" value="1"/>
</dbReference>
<dbReference type="GO" id="GO:0046872">
    <property type="term" value="F:metal ion binding"/>
    <property type="evidence" value="ECO:0007669"/>
    <property type="project" value="UniProtKB-KW"/>
</dbReference>
<comment type="cofactor">
    <cofactor evidence="9">
        <name>heme</name>
        <dbReference type="ChEBI" id="CHEBI:30413"/>
    </cofactor>
    <text evidence="9">Binds 1 heme group per subunit.</text>
</comment>
<feature type="binding site" evidence="9">
    <location>
        <begin position="80"/>
        <end position="84"/>
    </location>
    <ligand>
        <name>substrate</name>
    </ligand>
</feature>
<gene>
    <name evidence="9" type="primary">kynA</name>
    <name evidence="11" type="ORF">AVDCRST_MAG29-1644</name>
</gene>
<evidence type="ECO:0000256" key="8">
    <source>
        <dbReference type="ARBA" id="ARBA00050412"/>
    </source>
</evidence>
<dbReference type="HAMAP" id="MF_01972">
    <property type="entry name" value="T23O"/>
    <property type="match status" value="1"/>
</dbReference>
<dbReference type="GO" id="GO:0019441">
    <property type="term" value="P:L-tryptophan catabolic process to kynurenine"/>
    <property type="evidence" value="ECO:0007669"/>
    <property type="project" value="UniProtKB-UniRule"/>
</dbReference>
<keyword evidence="3 9" id="KW-0479">Metal-binding</keyword>
<feature type="binding site" evidence="9">
    <location>
        <position position="283"/>
    </location>
    <ligand>
        <name>substrate</name>
    </ligand>
</feature>
<evidence type="ECO:0000256" key="5">
    <source>
        <dbReference type="ARBA" id="ARBA00023002"/>
    </source>
</evidence>
<comment type="subunit">
    <text evidence="1 9">Homotetramer.</text>
</comment>
<proteinExistence type="inferred from homology"/>
<feature type="binding site" evidence="9">
    <location>
        <position position="142"/>
    </location>
    <ligand>
        <name>substrate</name>
    </ligand>
</feature>
<evidence type="ECO:0000256" key="7">
    <source>
        <dbReference type="ARBA" id="ARBA00023079"/>
    </source>
</evidence>
<comment type="pathway">
    <text evidence="9">Amino-acid degradation; L-tryptophan degradation via kynurenine pathway; L-kynurenine from L-tryptophan: step 1/2.</text>
</comment>
<keyword evidence="4 9" id="KW-0223">Dioxygenase</keyword>
<dbReference type="GO" id="GO:0004833">
    <property type="term" value="F:L-tryptophan 2,3-dioxygenase activity"/>
    <property type="evidence" value="ECO:0007669"/>
    <property type="project" value="UniProtKB-UniRule"/>
</dbReference>
<evidence type="ECO:0000256" key="2">
    <source>
        <dbReference type="ARBA" id="ARBA00022617"/>
    </source>
</evidence>
<keyword evidence="7 9" id="KW-0823">Tryptophan catabolism</keyword>
<dbReference type="UniPathway" id="UPA00333">
    <property type="reaction ID" value="UER00453"/>
</dbReference>
<keyword evidence="2 9" id="KW-0349">Heme</keyword>
<evidence type="ECO:0000256" key="9">
    <source>
        <dbReference type="HAMAP-Rule" id="MF_01972"/>
    </source>
</evidence>
<feature type="binding site" evidence="9">
    <location>
        <position position="146"/>
    </location>
    <ligand>
        <name>substrate</name>
    </ligand>
</feature>
<protein>
    <recommendedName>
        <fullName evidence="9">Tryptophan 2,3-dioxygenase</fullName>
        <shortName evidence="9">TDO</shortName>
        <ecNumber evidence="9">1.13.11.11</ecNumber>
    </recommendedName>
    <alternativeName>
        <fullName evidence="9">Tryptamin 2,3-dioxygenase</fullName>
    </alternativeName>
    <alternativeName>
        <fullName evidence="9">Tryptophan oxygenase</fullName>
        <shortName evidence="9">TO</shortName>
        <shortName evidence="9">TRPO</shortName>
    </alternativeName>
    <alternativeName>
        <fullName evidence="9">Tryptophan pyrrolase</fullName>
    </alternativeName>
    <alternativeName>
        <fullName evidence="9">Tryptophanase</fullName>
    </alternativeName>
</protein>
<comment type="catalytic activity">
    <reaction evidence="8 9">
        <text>L-tryptophan + O2 = N-formyl-L-kynurenine</text>
        <dbReference type="Rhea" id="RHEA:24536"/>
        <dbReference type="ChEBI" id="CHEBI:15379"/>
        <dbReference type="ChEBI" id="CHEBI:57912"/>
        <dbReference type="ChEBI" id="CHEBI:58629"/>
        <dbReference type="EC" id="1.13.11.11"/>
    </reaction>
</comment>
<feature type="region of interest" description="Disordered" evidence="10">
    <location>
        <begin position="1"/>
        <end position="24"/>
    </location>
</feature>
<evidence type="ECO:0000256" key="6">
    <source>
        <dbReference type="ARBA" id="ARBA00023004"/>
    </source>
</evidence>
<dbReference type="Gene3D" id="1.20.58.480">
    <property type="match status" value="1"/>
</dbReference>
<feature type="binding site" description="axial binding residue" evidence="9">
    <location>
        <position position="269"/>
    </location>
    <ligand>
        <name>heme</name>
        <dbReference type="ChEBI" id="CHEBI:30413"/>
    </ligand>
    <ligandPart>
        <name>Fe</name>
        <dbReference type="ChEBI" id="CHEBI:18248"/>
    </ligandPart>
</feature>
<sequence>MPEGLRGPDASTTTAGLRSDAGRVAGGYSPGVEDHLAARPLEAGVTTDLAGRLTYAGYLHLDRLLDAQHSLSTHHDEMLFIIQHQVTELWLKLVVHELRSALALIADDALGPALKRLARVQHVQKQLSEQWSVLATLTPVEYAQFRDVLGPASGFQSAQYRTVEFLLGNKNPAMVKVFAHDPLMQEQLAADLAAPSLYDEFLRWLSRSGHPVPADRVDRDWAQPYEPSEGVVDVFAAIYADPERYWQAYETAEELIDVEESFQLWRFRHVRTVERIIGGKRGTGGSSGVGFLRRALDLTFFPELMSVRTRIGD</sequence>
<comment type="similarity">
    <text evidence="9">Belongs to the tryptophan 2,3-dioxygenase family.</text>
</comment>
<reference evidence="11" key="1">
    <citation type="submission" date="2020-02" db="EMBL/GenBank/DDBJ databases">
        <authorList>
            <person name="Meier V. D."/>
        </authorList>
    </citation>
    <scope>NUCLEOTIDE SEQUENCE</scope>
    <source>
        <strain evidence="11">AVDCRST_MAG29</strain>
    </source>
</reference>
<dbReference type="InterPro" id="IPR017485">
    <property type="entry name" value="Trp_2-3-dOase_bac"/>
</dbReference>
<dbReference type="GO" id="GO:0020037">
    <property type="term" value="F:heme binding"/>
    <property type="evidence" value="ECO:0007669"/>
    <property type="project" value="UniProtKB-UniRule"/>
</dbReference>
<name>A0A6J4LUK9_9ACTN</name>
<dbReference type="Pfam" id="PF03301">
    <property type="entry name" value="Trp_dioxygenase"/>
    <property type="match status" value="2"/>
</dbReference>
<dbReference type="SUPFAM" id="SSF140959">
    <property type="entry name" value="Indolic compounds 2,3-dioxygenase-like"/>
    <property type="match status" value="1"/>
</dbReference>
<dbReference type="InterPro" id="IPR004981">
    <property type="entry name" value="Trp_2_3_dOase"/>
</dbReference>
<keyword evidence="5 9" id="KW-0560">Oxidoreductase</keyword>
<dbReference type="EC" id="1.13.11.11" evidence="9"/>
<dbReference type="EMBL" id="CADCUG010000104">
    <property type="protein sequence ID" value="CAA9342164.1"/>
    <property type="molecule type" value="Genomic_DNA"/>
</dbReference>
<accession>A0A6J4LUK9</accession>
<evidence type="ECO:0000256" key="3">
    <source>
        <dbReference type="ARBA" id="ARBA00022723"/>
    </source>
</evidence>
<evidence type="ECO:0000313" key="11">
    <source>
        <dbReference type="EMBL" id="CAA9342164.1"/>
    </source>
</evidence>
<evidence type="ECO:0000256" key="4">
    <source>
        <dbReference type="ARBA" id="ARBA00022964"/>
    </source>
</evidence>